<protein>
    <submittedName>
        <fullName evidence="1">Uncharacterized protein</fullName>
    </submittedName>
</protein>
<feature type="non-terminal residue" evidence="1">
    <location>
        <position position="203"/>
    </location>
</feature>
<dbReference type="EMBL" id="GDID01004653">
    <property type="protein sequence ID" value="JAP91953.1"/>
    <property type="molecule type" value="Transcribed_RNA"/>
</dbReference>
<evidence type="ECO:0000313" key="1">
    <source>
        <dbReference type="EMBL" id="JAP91953.1"/>
    </source>
</evidence>
<proteinExistence type="predicted"/>
<organism evidence="1">
    <name type="scientific">Trepomonas sp. PC1</name>
    <dbReference type="NCBI Taxonomy" id="1076344"/>
    <lineage>
        <taxon>Eukaryota</taxon>
        <taxon>Metamonada</taxon>
        <taxon>Diplomonadida</taxon>
        <taxon>Hexamitidae</taxon>
        <taxon>Hexamitinae</taxon>
        <taxon>Trepomonas</taxon>
    </lineage>
</organism>
<reference evidence="1" key="1">
    <citation type="submission" date="2015-07" db="EMBL/GenBank/DDBJ databases">
        <title>Adaptation to a free-living lifestyle via gene acquisitions in the diplomonad Trepomonas sp. PC1.</title>
        <authorList>
            <person name="Xu F."/>
            <person name="Jerlstrom-Hultqvist J."/>
            <person name="Kolisko M."/>
            <person name="Simpson A.G.B."/>
            <person name="Roger A.J."/>
            <person name="Svard S.G."/>
            <person name="Andersson J.O."/>
        </authorList>
    </citation>
    <scope>NUCLEOTIDE SEQUENCE</scope>
    <source>
        <strain evidence="1">PC1</strain>
    </source>
</reference>
<dbReference type="AlphaFoldDB" id="A0A146K4X4"/>
<name>A0A146K4X4_9EUKA</name>
<gene>
    <name evidence="1" type="ORF">TPC1_16261</name>
</gene>
<sequence>EKYSWANTLKNYRNKQNNEEITVKRTIFKPPQHLQNPITHEFIDKENQKIYQENKRKYQVAALNLARDRQLQRTSTFDFVNQVDRYQKIDPNTEIKQQNLKQYKFKQPHVRDKDYKEVKPITKTVTQRESTQLKETFQNIANPSLPLFGGKNRDVVHKCNGGKPIPNTFEMGFDEHYKIQKNFDKHPEKKHWQPKESLVIGYV</sequence>
<accession>A0A146K4X4</accession>
<feature type="non-terminal residue" evidence="1">
    <location>
        <position position="1"/>
    </location>
</feature>